<evidence type="ECO:0000313" key="7">
    <source>
        <dbReference type="Proteomes" id="UP001280581"/>
    </source>
</evidence>
<keyword evidence="7" id="KW-1185">Reference proteome</keyword>
<dbReference type="PANTHER" id="PTHR35897">
    <property type="entry name" value="METHYLTRANSFERASE AUSD"/>
    <property type="match status" value="1"/>
</dbReference>
<dbReference type="InterPro" id="IPR051654">
    <property type="entry name" value="Meroterpenoid_MTases"/>
</dbReference>
<comment type="similarity">
    <text evidence="4">Belongs to the class I-like SAM-binding methyltransferase superfamily.</text>
</comment>
<gene>
    <name evidence="6" type="ORF">GRF29_112g940205</name>
</gene>
<evidence type="ECO:0000256" key="2">
    <source>
        <dbReference type="ARBA" id="ARBA00022679"/>
    </source>
</evidence>
<accession>A0AAN6REA3</accession>
<keyword evidence="3" id="KW-0949">S-adenosyl-L-methionine</keyword>
<dbReference type="InterPro" id="IPR029063">
    <property type="entry name" value="SAM-dependent_MTases_sf"/>
</dbReference>
<dbReference type="SUPFAM" id="SSF53335">
    <property type="entry name" value="S-adenosyl-L-methionine-dependent methyltransferases"/>
    <property type="match status" value="1"/>
</dbReference>
<evidence type="ECO:0000256" key="3">
    <source>
        <dbReference type="ARBA" id="ARBA00022691"/>
    </source>
</evidence>
<comment type="caution">
    <text evidence="6">The sequence shown here is derived from an EMBL/GenBank/DDBJ whole genome shotgun (WGS) entry which is preliminary data.</text>
</comment>
<dbReference type="EMBL" id="WVTA01000011">
    <property type="protein sequence ID" value="KAK3203347.1"/>
    <property type="molecule type" value="Genomic_DNA"/>
</dbReference>
<dbReference type="PANTHER" id="PTHR35897:SF1">
    <property type="entry name" value="METHYLTRANSFERASE AUSD"/>
    <property type="match status" value="1"/>
</dbReference>
<evidence type="ECO:0000259" key="5">
    <source>
        <dbReference type="Pfam" id="PF13649"/>
    </source>
</evidence>
<feature type="domain" description="Methyltransferase" evidence="5">
    <location>
        <begin position="91"/>
        <end position="189"/>
    </location>
</feature>
<evidence type="ECO:0000256" key="1">
    <source>
        <dbReference type="ARBA" id="ARBA00005179"/>
    </source>
</evidence>
<dbReference type="Gene3D" id="3.40.50.150">
    <property type="entry name" value="Vaccinia Virus protein VP39"/>
    <property type="match status" value="1"/>
</dbReference>
<sequence>MDDLKPFGYPVDWIKDAELLEIPERARHLLEDYSGISSTELMSHINEVRAKALKLYPYPCLGHYRFLDVQTVRSSAYSEILSRIIHGATFLDLGCCIGQELRQLASDGAPPSSLYGADICPEFFDVGYALFRDKSVFDGRLLQADIFDKNLRLGALVGDIDIIWTASVIHLWGWTKQREALSAMFSLLERAPNPLIAGRFMGFTEPGDYVFESKGNKESFYRHNAHSFRKLFTEASERFPGWELEVEAPAWQETLNIRTKDEPGRTWNVQVKFVARRKGN</sequence>
<dbReference type="Pfam" id="PF13649">
    <property type="entry name" value="Methyltransf_25"/>
    <property type="match status" value="1"/>
</dbReference>
<organism evidence="6 7">
    <name type="scientific">Pseudopithomyces chartarum</name>
    <dbReference type="NCBI Taxonomy" id="1892770"/>
    <lineage>
        <taxon>Eukaryota</taxon>
        <taxon>Fungi</taxon>
        <taxon>Dikarya</taxon>
        <taxon>Ascomycota</taxon>
        <taxon>Pezizomycotina</taxon>
        <taxon>Dothideomycetes</taxon>
        <taxon>Pleosporomycetidae</taxon>
        <taxon>Pleosporales</taxon>
        <taxon>Massarineae</taxon>
        <taxon>Didymosphaeriaceae</taxon>
        <taxon>Pseudopithomyces</taxon>
    </lineage>
</organism>
<name>A0AAN6REA3_9PLEO</name>
<protein>
    <recommendedName>
        <fullName evidence="5">Methyltransferase domain-containing protein</fullName>
    </recommendedName>
</protein>
<reference evidence="6 7" key="1">
    <citation type="submission" date="2021-02" db="EMBL/GenBank/DDBJ databases">
        <title>Genome assembly of Pseudopithomyces chartarum.</title>
        <authorList>
            <person name="Jauregui R."/>
            <person name="Singh J."/>
            <person name="Voisey C."/>
        </authorList>
    </citation>
    <scope>NUCLEOTIDE SEQUENCE [LARGE SCALE GENOMIC DNA]</scope>
    <source>
        <strain evidence="6 7">AGR01</strain>
    </source>
</reference>
<dbReference type="InterPro" id="IPR041698">
    <property type="entry name" value="Methyltransf_25"/>
</dbReference>
<comment type="pathway">
    <text evidence="1">Secondary metabolite biosynthesis.</text>
</comment>
<dbReference type="GO" id="GO:0016740">
    <property type="term" value="F:transferase activity"/>
    <property type="evidence" value="ECO:0007669"/>
    <property type="project" value="UniProtKB-KW"/>
</dbReference>
<evidence type="ECO:0000313" key="6">
    <source>
        <dbReference type="EMBL" id="KAK3203347.1"/>
    </source>
</evidence>
<dbReference type="Proteomes" id="UP001280581">
    <property type="component" value="Unassembled WGS sequence"/>
</dbReference>
<evidence type="ECO:0000256" key="4">
    <source>
        <dbReference type="ARBA" id="ARBA00038314"/>
    </source>
</evidence>
<proteinExistence type="inferred from homology"/>
<keyword evidence="2" id="KW-0808">Transferase</keyword>
<dbReference type="AlphaFoldDB" id="A0AAN6REA3"/>